<dbReference type="GeneID" id="116500213"/>
<evidence type="ECO:0000256" key="5">
    <source>
        <dbReference type="SAM" id="MobiDB-lite"/>
    </source>
</evidence>
<feature type="domain" description="Anaphylatoxin-like" evidence="6">
    <location>
        <begin position="717"/>
        <end position="752"/>
    </location>
</feature>
<dbReference type="InterPro" id="IPR050473">
    <property type="entry name" value="A2M/Complement_sys"/>
</dbReference>
<dbReference type="Gene3D" id="1.50.10.20">
    <property type="match status" value="1"/>
</dbReference>
<dbReference type="PANTHER" id="PTHR11412:SF86">
    <property type="entry name" value="COMPLEMENT C4-A-RELATED"/>
    <property type="match status" value="1"/>
</dbReference>
<dbReference type="InterPro" id="IPR001134">
    <property type="entry name" value="Netrin_domain"/>
</dbReference>
<dbReference type="InterPro" id="IPR011625">
    <property type="entry name" value="A2M_N_BRD"/>
</dbReference>
<evidence type="ECO:0000256" key="4">
    <source>
        <dbReference type="ARBA" id="ARBA00023157"/>
    </source>
</evidence>
<dbReference type="InParanoid" id="A0A6J3EGG7"/>
<evidence type="ECO:0000259" key="7">
    <source>
        <dbReference type="PROSITE" id="PS50189"/>
    </source>
</evidence>
<dbReference type="InterPro" id="IPR000020">
    <property type="entry name" value="Anaphylatoxin/fibulin"/>
</dbReference>
<dbReference type="PANTHER" id="PTHR11412">
    <property type="entry name" value="MACROGLOBULIN / COMPLEMENT"/>
    <property type="match status" value="1"/>
</dbReference>
<dbReference type="SMART" id="SM00643">
    <property type="entry name" value="C345C"/>
    <property type="match status" value="1"/>
</dbReference>
<dbReference type="PROSITE" id="PS00477">
    <property type="entry name" value="ALPHA_2_MACROGLOBULIN"/>
    <property type="match status" value="1"/>
</dbReference>
<dbReference type="InterPro" id="IPR040839">
    <property type="entry name" value="MG4"/>
</dbReference>
<evidence type="ECO:0000313" key="9">
    <source>
        <dbReference type="RefSeq" id="XP_032061017.1"/>
    </source>
</evidence>
<keyword evidence="4" id="KW-1015">Disulfide bond</keyword>
<dbReference type="InterPro" id="IPR054587">
    <property type="entry name" value="CO4A-B_CUB_C"/>
</dbReference>
<evidence type="ECO:0000256" key="3">
    <source>
        <dbReference type="ARBA" id="ARBA00022966"/>
    </source>
</evidence>
<dbReference type="Proteomes" id="UP000504639">
    <property type="component" value="Chromosome 33"/>
</dbReference>
<dbReference type="PROSITE" id="PS01178">
    <property type="entry name" value="ANAPHYLATOXIN_2"/>
    <property type="match status" value="1"/>
</dbReference>
<dbReference type="GO" id="GO:0004866">
    <property type="term" value="F:endopeptidase inhibitor activity"/>
    <property type="evidence" value="ECO:0007669"/>
    <property type="project" value="InterPro"/>
</dbReference>
<gene>
    <name evidence="9" type="primary">LOC116500213</name>
</gene>
<dbReference type="InterPro" id="IPR018933">
    <property type="entry name" value="Netrin_module_non-TIMP"/>
</dbReference>
<keyword evidence="2" id="KW-0964">Secreted</keyword>
<dbReference type="GO" id="GO:0006956">
    <property type="term" value="P:complement activation"/>
    <property type="evidence" value="ECO:0007669"/>
    <property type="project" value="TreeGrafter"/>
</dbReference>
<dbReference type="SUPFAM" id="SSF50242">
    <property type="entry name" value="TIMP-like"/>
    <property type="match status" value="1"/>
</dbReference>
<dbReference type="InterPro" id="IPR002890">
    <property type="entry name" value="MG2"/>
</dbReference>
<feature type="domain" description="NTR" evidence="7">
    <location>
        <begin position="1584"/>
        <end position="1728"/>
    </location>
</feature>
<dbReference type="InterPro" id="IPR008993">
    <property type="entry name" value="TIMP-like_OB-fold"/>
</dbReference>
<keyword evidence="3" id="KW-0882">Thioester bond</keyword>
<feature type="compositionally biased region" description="Acidic residues" evidence="5">
    <location>
        <begin position="1398"/>
        <end position="1407"/>
    </location>
</feature>
<dbReference type="Pfam" id="PF00207">
    <property type="entry name" value="A2M"/>
    <property type="match status" value="1"/>
</dbReference>
<dbReference type="Gene3D" id="2.60.40.690">
    <property type="entry name" value="Alpha-macroglobulin, receptor-binding domain"/>
    <property type="match status" value="1"/>
</dbReference>
<evidence type="ECO:0000256" key="2">
    <source>
        <dbReference type="ARBA" id="ARBA00022525"/>
    </source>
</evidence>
<comment type="subcellular location">
    <subcellularLocation>
        <location evidence="1">Secreted</location>
    </subcellularLocation>
</comment>
<dbReference type="Gene3D" id="6.20.50.160">
    <property type="match status" value="1"/>
</dbReference>
<dbReference type="Pfam" id="PF17789">
    <property type="entry name" value="MG4"/>
    <property type="match status" value="1"/>
</dbReference>
<dbReference type="InterPro" id="IPR001599">
    <property type="entry name" value="Macroglobln_a2"/>
</dbReference>
<dbReference type="SMART" id="SM01359">
    <property type="entry name" value="A2M_N_2"/>
    <property type="match status" value="1"/>
</dbReference>
<dbReference type="Pfam" id="PF07703">
    <property type="entry name" value="A2M_BRD"/>
    <property type="match status" value="1"/>
</dbReference>
<evidence type="ECO:0000313" key="8">
    <source>
        <dbReference type="Proteomes" id="UP000504639"/>
    </source>
</evidence>
<dbReference type="Pfam" id="PF07677">
    <property type="entry name" value="A2M_recep"/>
    <property type="match status" value="1"/>
</dbReference>
<dbReference type="SMART" id="SM01360">
    <property type="entry name" value="A2M"/>
    <property type="match status" value="1"/>
</dbReference>
<dbReference type="InterPro" id="IPR013783">
    <property type="entry name" value="Ig-like_fold"/>
</dbReference>
<name>A0A6J3EGG7_AYTFU</name>
<dbReference type="InterPro" id="IPR018081">
    <property type="entry name" value="Anaphylatoxin_comp_syst"/>
</dbReference>
<dbReference type="Gene3D" id="2.40.50.120">
    <property type="match status" value="1"/>
</dbReference>
<proteinExistence type="predicted"/>
<dbReference type="SUPFAM" id="SSF48239">
    <property type="entry name" value="Terpenoid cyclases/Protein prenyltransferases"/>
    <property type="match status" value="1"/>
</dbReference>
<feature type="region of interest" description="Disordered" evidence="5">
    <location>
        <begin position="1398"/>
        <end position="1421"/>
    </location>
</feature>
<dbReference type="CDD" id="cd00017">
    <property type="entry name" value="ANATO"/>
    <property type="match status" value="1"/>
</dbReference>
<evidence type="ECO:0000259" key="6">
    <source>
        <dbReference type="PROSITE" id="PS01178"/>
    </source>
</evidence>
<dbReference type="SMART" id="SM01419">
    <property type="entry name" value="Thiol-ester_cl"/>
    <property type="match status" value="1"/>
</dbReference>
<dbReference type="CDD" id="cd02896">
    <property type="entry name" value="complement_C3_C4_C5"/>
    <property type="match status" value="1"/>
</dbReference>
<dbReference type="Gene3D" id="2.20.130.20">
    <property type="match status" value="1"/>
</dbReference>
<protein>
    <submittedName>
        <fullName evidence="9">LOW QUALITY PROTEIN: complement C4-like</fullName>
    </submittedName>
</protein>
<dbReference type="InterPro" id="IPR009048">
    <property type="entry name" value="A-macroglobulin_rcpt-bd"/>
</dbReference>
<accession>A0A6J3EGG7</accession>
<dbReference type="SMART" id="SM01361">
    <property type="entry name" value="A2M_recep"/>
    <property type="match status" value="1"/>
</dbReference>
<evidence type="ECO:0000256" key="1">
    <source>
        <dbReference type="ARBA" id="ARBA00004613"/>
    </source>
</evidence>
<dbReference type="Gene3D" id="2.60.120.1540">
    <property type="match status" value="2"/>
</dbReference>
<keyword evidence="8" id="KW-1185">Reference proteome</keyword>
<dbReference type="InterPro" id="IPR036595">
    <property type="entry name" value="A-macroglobulin_rcpt-bd_sf"/>
</dbReference>
<reference evidence="9" key="1">
    <citation type="submission" date="2025-08" db="UniProtKB">
        <authorList>
            <consortium name="RefSeq"/>
        </authorList>
    </citation>
    <scope>IDENTIFICATION</scope>
    <source>
        <tissue evidence="9">Lung</tissue>
    </source>
</reference>
<dbReference type="SUPFAM" id="SSF49410">
    <property type="entry name" value="Alpha-macroglobulin receptor domain"/>
    <property type="match status" value="1"/>
</dbReference>
<organism evidence="8 9">
    <name type="scientific">Aythya fuligula</name>
    <name type="common">Tufted duck</name>
    <name type="synonym">Anas fuligula</name>
    <dbReference type="NCBI Taxonomy" id="219594"/>
    <lineage>
        <taxon>Eukaryota</taxon>
        <taxon>Metazoa</taxon>
        <taxon>Chordata</taxon>
        <taxon>Craniata</taxon>
        <taxon>Vertebrata</taxon>
        <taxon>Euteleostomi</taxon>
        <taxon>Archelosauria</taxon>
        <taxon>Archosauria</taxon>
        <taxon>Dinosauria</taxon>
        <taxon>Saurischia</taxon>
        <taxon>Theropoda</taxon>
        <taxon>Coelurosauria</taxon>
        <taxon>Aves</taxon>
        <taxon>Neognathae</taxon>
        <taxon>Galloanserae</taxon>
        <taxon>Anseriformes</taxon>
        <taxon>Anatidae</taxon>
        <taxon>Aythyinae</taxon>
        <taxon>Aythya</taxon>
    </lineage>
</organism>
<dbReference type="Pfam" id="PF22661">
    <property type="entry name" value="CO4A-B_CUB_C"/>
    <property type="match status" value="1"/>
</dbReference>
<dbReference type="KEGG" id="aful:116500213"/>
<dbReference type="InterPro" id="IPR019742">
    <property type="entry name" value="MacrogloblnA2_CS"/>
</dbReference>
<dbReference type="Gene3D" id="2.60.40.1930">
    <property type="match status" value="3"/>
</dbReference>
<dbReference type="PROSITE" id="PS50189">
    <property type="entry name" value="NTR"/>
    <property type="match status" value="1"/>
</dbReference>
<dbReference type="InterPro" id="IPR011626">
    <property type="entry name" value="Alpha-macroglobulin_TED"/>
</dbReference>
<sequence>MGSGRGYGPLWGLWHQGAYGVYEGLWDTCGTGEAKKQLWGWWQPWVRQWSPRLVLVAPRRAALGTPLGLLVAAVGPVTGTVTAWPEGSRGAGPCAPPTAFSLTSHNDFNQLLHIEVTLAQAERCGVLRAARGRVLLLEARSAQLPPPGTRLVRVALGGSRGHLIIQTDKPLYAPRQTVRFRVFSMDPELQPNPEPILVTITNPLGARVREGQRVPLDTVLSDQLVLPDIALPGTWHVRAQLAASPDTNGSAAFEVRKYALPGFEVRIRPEPRFVVLSKPELAPLRVHLHVQFPDGAPVGGHAQLRVGLLNAGGRGGQFLRGLEQQSRVTEGHASLDVSLLAMARALGVALPDLQGARLRLAVAVVEAQGGELVEQEATVALVASPWALDLAETPRFFVPGAPFTLLGRVLHAGGEPAPGIGVRVTVGVTGATSPPPIEFRADTTGAIVIPINVPSGATALDLSVEAGQADGPPAQAQMTVAPVEAVSGRFLLLGGPGGPLQPGEVLRLQLRDLGPPPAPRLFHVLAVARGRLVAAQAMQRGTVTEVTLPVTPAMVPRLRVVAFFQAGGQLVAGSWGAPVVDSCGDQVRVVVPSPGRDLRPQASLTVTVTTGTPTTVALGAIDTAVLALEPRHRLGPTKVKAVLGSSDLGCNPGGGPNVAGIFRAAGLVLGMGGATPPLGPGPGCPPSPPRQRRSLELLQLLEEKAGQWRGDPATWRCCRDGATALPVRATCDQRGQRVTTAGGCRDAFLHCCALARDLRRRGQPGGLARVLEAALEQQLLDDEEVPTRSFFPESWLWRRVPVDGSVRMSVLLPDSITTWEIQAVAIIPGVGLCVAVPQRVTVTQDVRVALRLPPSARPREQLQLQPLIHSRLPHSINVTVTLSVAEGICAALDGAPQDLELPPGGAIAVPLTLVALRPGDVPITITARGPWGLSDRVTHILHVEPEGELHLEETSYVLDTNNKQGRTLELPGDVPAEIVPDGDFSMSIRVTGRVPGWALQGALGVKGTLLRAPRGCGEQSLMVLAPAAATLRYLDESEGWAQLPAGHRERGLSTLQRGFERVQSFRKSDGSYGAWLHRGSSTWLTALVLRVMALSRPYLPVDADGPSESLRWLLGQQRPDGAFVEHEPVIHREMQGGVGDPGPEATVSLTAFVVVALHSTRVLLPPDSPEQQLLDKALSQASTFLRGHVETLGTFGTAITAYALALVDTSPPGPQPAVERLRRLARTAHGGRAQFWPAGGPAATVEATAYGLLALLQSHDVAGASRAAQWLREQSNYGGGFHSTQDTLVALEALAQMWLQWGRGARSGLNLGLSWPGGIRGGPGGTQVTLEPGLEPLEQELRVPLGSPVTVKVEGHGEGTLTVLRQFRLMSPPNATCQGLGLEVAITGPIIYQDEEDYEDYEEEEELEGRAEPPEGVGPAGGAGLAEAAPPLSPMALWDARQRQRRDVRDPGREVAFLVCFWRGPGAGLAGMAVVEVSLLSGFRPHRPDLDKLRDVVDRWISHYELDGARLVLYLDEVPPQRQCLSFGATQDVAVGQLQPAMAVIYDYYEPARRCTVFYSAPRRSSAVATLCSPKVCECAQGGCPRAQRGTEELTADDRLDFACYSPRVDYAMVVQVLTQNEVGAFVGFETEIQEVLLMGQDTAAAPGERRRILVRESCTLRLRSPNTYLVMGLDGGTRDPQGRPQYLLSPQSWVEEVPSPARCGATRLRRRCAQLQDFRNRLGQLGCQL</sequence>
<dbReference type="InterPro" id="IPR008930">
    <property type="entry name" value="Terpenoid_cyclase/PrenylTrfase"/>
</dbReference>
<dbReference type="Pfam" id="PF07678">
    <property type="entry name" value="TED_complement"/>
    <property type="match status" value="1"/>
</dbReference>
<dbReference type="RefSeq" id="XP_032061017.1">
    <property type="nucleotide sequence ID" value="XM_032205126.1"/>
</dbReference>
<dbReference type="FunFam" id="2.60.40.690:FF:000002">
    <property type="entry name" value="Complement C4 isoform-A"/>
    <property type="match status" value="1"/>
</dbReference>
<dbReference type="Gene3D" id="1.20.91.20">
    <property type="entry name" value="Anaphylotoxins (complement system)"/>
    <property type="match status" value="1"/>
</dbReference>
<dbReference type="Gene3D" id="2.60.40.1940">
    <property type="match status" value="1"/>
</dbReference>
<dbReference type="PROSITE" id="PS01177">
    <property type="entry name" value="ANAPHYLATOXIN_1"/>
    <property type="match status" value="1"/>
</dbReference>
<dbReference type="Gene3D" id="2.60.40.10">
    <property type="entry name" value="Immunoglobulins"/>
    <property type="match status" value="2"/>
</dbReference>
<dbReference type="Pfam" id="PF01759">
    <property type="entry name" value="NTR"/>
    <property type="match status" value="1"/>
</dbReference>
<dbReference type="GO" id="GO:0005615">
    <property type="term" value="C:extracellular space"/>
    <property type="evidence" value="ECO:0007669"/>
    <property type="project" value="InterPro"/>
</dbReference>
<dbReference type="Pfam" id="PF01821">
    <property type="entry name" value="ANATO"/>
    <property type="match status" value="1"/>
</dbReference>
<dbReference type="SUPFAM" id="SSF47686">
    <property type="entry name" value="Anaphylotoxins (complement system)"/>
    <property type="match status" value="1"/>
</dbReference>
<dbReference type="InterPro" id="IPR047565">
    <property type="entry name" value="Alpha-macroglob_thiol-ester_cl"/>
</dbReference>
<dbReference type="SMART" id="SM00104">
    <property type="entry name" value="ANATO"/>
    <property type="match status" value="1"/>
</dbReference>
<dbReference type="Pfam" id="PF01835">
    <property type="entry name" value="MG2"/>
    <property type="match status" value="1"/>
</dbReference>